<feature type="signal peptide" evidence="3">
    <location>
        <begin position="1"/>
        <end position="31"/>
    </location>
</feature>
<proteinExistence type="predicted"/>
<feature type="region of interest" description="Disordered" evidence="2">
    <location>
        <begin position="273"/>
        <end position="305"/>
    </location>
</feature>
<dbReference type="RefSeq" id="WP_160775200.1">
    <property type="nucleotide sequence ID" value="NZ_WUMV01000003.1"/>
</dbReference>
<dbReference type="EMBL" id="WUMV01000003">
    <property type="protein sequence ID" value="MXN64968.1"/>
    <property type="molecule type" value="Genomic_DNA"/>
</dbReference>
<evidence type="ECO:0000313" key="6">
    <source>
        <dbReference type="Proteomes" id="UP000433101"/>
    </source>
</evidence>
<protein>
    <submittedName>
        <fullName evidence="5">Transporter substrate-binding domain-containing protein</fullName>
    </submittedName>
</protein>
<evidence type="ECO:0000256" key="1">
    <source>
        <dbReference type="ARBA" id="ARBA00022729"/>
    </source>
</evidence>
<dbReference type="Proteomes" id="UP000433101">
    <property type="component" value="Unassembled WGS sequence"/>
</dbReference>
<dbReference type="SMART" id="SM00062">
    <property type="entry name" value="PBPb"/>
    <property type="match status" value="1"/>
</dbReference>
<reference evidence="5 6" key="1">
    <citation type="submission" date="2019-12" db="EMBL/GenBank/DDBJ databases">
        <authorList>
            <person name="Li M."/>
        </authorList>
    </citation>
    <scope>NUCLEOTIDE SEQUENCE [LARGE SCALE GENOMIC DNA]</scope>
    <source>
        <strain evidence="5 6">GBMRC 2046</strain>
    </source>
</reference>
<dbReference type="InterPro" id="IPR001638">
    <property type="entry name" value="Solute-binding_3/MltF_N"/>
</dbReference>
<dbReference type="Gene3D" id="3.40.190.10">
    <property type="entry name" value="Periplasmic binding protein-like II"/>
    <property type="match status" value="2"/>
</dbReference>
<dbReference type="SUPFAM" id="SSF53850">
    <property type="entry name" value="Periplasmic binding protein-like II"/>
    <property type="match status" value="1"/>
</dbReference>
<feature type="compositionally biased region" description="Acidic residues" evidence="2">
    <location>
        <begin position="294"/>
        <end position="305"/>
    </location>
</feature>
<evidence type="ECO:0000256" key="2">
    <source>
        <dbReference type="SAM" id="MobiDB-lite"/>
    </source>
</evidence>
<feature type="domain" description="Solute-binding protein family 3/N-terminal" evidence="4">
    <location>
        <begin position="42"/>
        <end position="266"/>
    </location>
</feature>
<evidence type="ECO:0000313" key="5">
    <source>
        <dbReference type="EMBL" id="MXN64968.1"/>
    </source>
</evidence>
<dbReference type="PANTHER" id="PTHR35936:SF38">
    <property type="entry name" value="GLUTAMINE-BINDING PERIPLASMIC PROTEIN"/>
    <property type="match status" value="1"/>
</dbReference>
<dbReference type="PANTHER" id="PTHR35936">
    <property type="entry name" value="MEMBRANE-BOUND LYTIC MUREIN TRANSGLYCOSYLASE F"/>
    <property type="match status" value="1"/>
</dbReference>
<dbReference type="AlphaFoldDB" id="A0A7X3LTT9"/>
<keyword evidence="6" id="KW-1185">Reference proteome</keyword>
<organism evidence="5 6">
    <name type="scientific">Stappia sediminis</name>
    <dbReference type="NCBI Taxonomy" id="2692190"/>
    <lineage>
        <taxon>Bacteria</taxon>
        <taxon>Pseudomonadati</taxon>
        <taxon>Pseudomonadota</taxon>
        <taxon>Alphaproteobacteria</taxon>
        <taxon>Hyphomicrobiales</taxon>
        <taxon>Stappiaceae</taxon>
        <taxon>Stappia</taxon>
    </lineage>
</organism>
<keyword evidence="1 3" id="KW-0732">Signal</keyword>
<accession>A0A7X3LTT9</accession>
<name>A0A7X3LTT9_9HYPH</name>
<evidence type="ECO:0000256" key="3">
    <source>
        <dbReference type="SAM" id="SignalP"/>
    </source>
</evidence>
<comment type="caution">
    <text evidence="5">The sequence shown here is derived from an EMBL/GenBank/DDBJ whole genome shotgun (WGS) entry which is preliminary data.</text>
</comment>
<evidence type="ECO:0000259" key="4">
    <source>
        <dbReference type="SMART" id="SM00062"/>
    </source>
</evidence>
<gene>
    <name evidence="5" type="ORF">GR183_08620</name>
</gene>
<dbReference type="Pfam" id="PF00497">
    <property type="entry name" value="SBP_bac_3"/>
    <property type="match status" value="1"/>
</dbReference>
<feature type="chain" id="PRO_5031496731" evidence="3">
    <location>
        <begin position="32"/>
        <end position="305"/>
    </location>
</feature>
<sequence length="305" mass="32900">MKPILIAARHAIAGLTGALLLAMTLAGSAHADAMEDAIKRGSLRIGIAEENFLPWVGRAADGSLLGFEVDVARDLAGVLGVDADFIELPFDDLSQHLLIGDIDVIVSAYSVTSERARSVLYSIPYGETDYWLVVDKNTLPDGADEGDYDVAGYKVGVMSDSIAETIAARLFEHAEIVPLADEGAARDAFEKGELNAIIVPTPYPTYMMQRAPDRFLLGSDSLFGTSEAVAVRPDSLRFVNFIDAWIVENQASGRLAEAREYWFGSFDWMERLGESAGESDEQPAAPPEKPVEGNDGEPESEGEAN</sequence>